<feature type="domain" description="EngB-type G" evidence="11">
    <location>
        <begin position="123"/>
        <end position="300"/>
    </location>
</feature>
<feature type="compositionally biased region" description="Basic and acidic residues" evidence="10">
    <location>
        <begin position="539"/>
        <end position="561"/>
    </location>
</feature>
<feature type="compositionally biased region" description="Basic residues" evidence="10">
    <location>
        <begin position="508"/>
        <end position="525"/>
    </location>
</feature>
<dbReference type="CDD" id="cd01876">
    <property type="entry name" value="YihA_EngB"/>
    <property type="match status" value="1"/>
</dbReference>
<feature type="region of interest" description="Disordered" evidence="10">
    <location>
        <begin position="1049"/>
        <end position="1109"/>
    </location>
</feature>
<evidence type="ECO:0000256" key="9">
    <source>
        <dbReference type="ARBA" id="ARBA00023306"/>
    </source>
</evidence>
<comment type="cofactor">
    <cofactor evidence="1">
        <name>Mg(2+)</name>
        <dbReference type="ChEBI" id="CHEBI:18420"/>
    </cofactor>
</comment>
<feature type="compositionally biased region" description="Basic and acidic residues" evidence="10">
    <location>
        <begin position="658"/>
        <end position="669"/>
    </location>
</feature>
<dbReference type="InterPro" id="IPR027417">
    <property type="entry name" value="P-loop_NTPase"/>
</dbReference>
<feature type="region of interest" description="Disordered" evidence="10">
    <location>
        <begin position="438"/>
        <end position="463"/>
    </location>
</feature>
<dbReference type="NCBIfam" id="TIGR00231">
    <property type="entry name" value="small_GTP"/>
    <property type="match status" value="1"/>
</dbReference>
<evidence type="ECO:0000256" key="5">
    <source>
        <dbReference type="ARBA" id="ARBA00022741"/>
    </source>
</evidence>
<dbReference type="Proteomes" id="UP000041254">
    <property type="component" value="Unassembled WGS sequence"/>
</dbReference>
<keyword evidence="3" id="KW-0132">Cell division</keyword>
<evidence type="ECO:0000256" key="7">
    <source>
        <dbReference type="ARBA" id="ARBA00023134"/>
    </source>
</evidence>
<feature type="region of interest" description="Disordered" evidence="10">
    <location>
        <begin position="794"/>
        <end position="817"/>
    </location>
</feature>
<feature type="compositionally biased region" description="Basic and acidic residues" evidence="10">
    <location>
        <begin position="1063"/>
        <end position="1087"/>
    </location>
</feature>
<dbReference type="AlphaFoldDB" id="A0A0G4EM64"/>
<name>A0A0G4EM64_VITBC</name>
<organism evidence="12 13">
    <name type="scientific">Vitrella brassicaformis (strain CCMP3155)</name>
    <dbReference type="NCBI Taxonomy" id="1169540"/>
    <lineage>
        <taxon>Eukaryota</taxon>
        <taxon>Sar</taxon>
        <taxon>Alveolata</taxon>
        <taxon>Colpodellida</taxon>
        <taxon>Vitrellaceae</taxon>
        <taxon>Vitrella</taxon>
    </lineage>
</organism>
<keyword evidence="8" id="KW-0717">Septation</keyword>
<dbReference type="InterPro" id="IPR005225">
    <property type="entry name" value="Small_GTP-bd"/>
</dbReference>
<dbReference type="STRING" id="1169540.A0A0G4EM64"/>
<evidence type="ECO:0000256" key="2">
    <source>
        <dbReference type="ARBA" id="ARBA00009638"/>
    </source>
</evidence>
<accession>A0A0G4EM64</accession>
<feature type="compositionally biased region" description="Basic and acidic residues" evidence="10">
    <location>
        <begin position="1098"/>
        <end position="1109"/>
    </location>
</feature>
<dbReference type="InParanoid" id="A0A0G4EM64"/>
<dbReference type="PANTHER" id="PTHR11649">
    <property type="entry name" value="MSS1/TRME-RELATED GTP-BINDING PROTEIN"/>
    <property type="match status" value="1"/>
</dbReference>
<feature type="region of interest" description="Disordered" evidence="10">
    <location>
        <begin position="652"/>
        <end position="672"/>
    </location>
</feature>
<dbReference type="PANTHER" id="PTHR11649:SF13">
    <property type="entry name" value="ENGB-TYPE G DOMAIN-CONTAINING PROTEIN"/>
    <property type="match status" value="1"/>
</dbReference>
<feature type="compositionally biased region" description="Polar residues" evidence="10">
    <location>
        <begin position="802"/>
        <end position="817"/>
    </location>
</feature>
<keyword evidence="13" id="KW-1185">Reference proteome</keyword>
<keyword evidence="5" id="KW-0547">Nucleotide-binding</keyword>
<keyword evidence="7" id="KW-0342">GTP-binding</keyword>
<keyword evidence="6" id="KW-0460">Magnesium</keyword>
<dbReference type="Pfam" id="PF01926">
    <property type="entry name" value="MMR_HSR1"/>
    <property type="match status" value="1"/>
</dbReference>
<dbReference type="GO" id="GO:0005525">
    <property type="term" value="F:GTP binding"/>
    <property type="evidence" value="ECO:0007669"/>
    <property type="project" value="UniProtKB-KW"/>
</dbReference>
<protein>
    <recommendedName>
        <fullName evidence="11">EngB-type G domain-containing protein</fullName>
    </recommendedName>
</protein>
<proteinExistence type="inferred from homology"/>
<reference evidence="12 13" key="1">
    <citation type="submission" date="2014-11" db="EMBL/GenBank/DDBJ databases">
        <authorList>
            <person name="Zhu J."/>
            <person name="Qi W."/>
            <person name="Song R."/>
        </authorList>
    </citation>
    <scope>NUCLEOTIDE SEQUENCE [LARGE SCALE GENOMIC DNA]</scope>
</reference>
<evidence type="ECO:0000256" key="4">
    <source>
        <dbReference type="ARBA" id="ARBA00022723"/>
    </source>
</evidence>
<dbReference type="EMBL" id="CDMY01000266">
    <property type="protein sequence ID" value="CEL98249.1"/>
    <property type="molecule type" value="Genomic_DNA"/>
</dbReference>
<dbReference type="InterPro" id="IPR006073">
    <property type="entry name" value="GTP-bd"/>
</dbReference>
<keyword evidence="9" id="KW-0131">Cell cycle</keyword>
<evidence type="ECO:0000259" key="11">
    <source>
        <dbReference type="PROSITE" id="PS51706"/>
    </source>
</evidence>
<sequence>MRISVRCFAGGVLPHGGAVQQPRSFPFLAGMGINSQQPAASAAIPEDQYLTMRQRLRRALILPDVWNYLASRLIGKPKTKQMRRLLYFNRRHKKFAPVFIDQLKPKMKWAASALEESQLPLPRLPEVAFAGRSNCGKSTLLNELVGRSNISKVGRRPGTTQELQFYAIGKPALLCMVDLPGYGHAEVKEEKRLQWTEFTLYYIKNRKNLKKVMVLVDARVGLKNADRELLSFLERHGVKWQIVMTKCDLVGIKTACKKVALLREELVRFKGQAGPVLPVSAMHRQGLDDVRREVGNVKLAKKIVTDGIRQRVCDLIEAQRLKRLQEQKKKWEEKRAKAIEEGQSEADLDKEGDPFVGRLAVQKALKRWGLIDETEEHEDNMDMPPPGATSPATHPSAVDESSEQKLMMSLTTHPLDDRDWIRSHTLVQDLAISLGIAHQDQQHEQQQEQPSTPPSPSPPSVHHLPSMEAAMAALPPTWDSEADLGSTTDMVPESDMDDADGGRDRRLTRGRVIGRRRMKDKKRHVAAALGDGGAARGGGGEHELARRLNEVDLTEADKEDATDPPSSQRRRSDSRTALLRSMSARRHHDHSQPTQHHHQDNADEWQWDESVPEATKEQPTSRFPSARAASHGYEYDSALSFEHIPLVGGLTRTGDMGRGGRDGVGDRGARRQQMRLDSQVAALEQGEDISDARPVHPPSHQHRPAIPSAVDDWRAEPMGARGLAFDLSMTPTDRHEPAHTETPGSAAAAGRMPSLPPAGGGRKSSSHSRRVRQDTFLEHEDLMSKAELMSGKRKPMLRHAKQGTQLSDPPDRTQYTGTYERDLRGGYERKWRMELDELDGSKAQHNLKQLTAHKEGKVYSSESGVLLPRRNHKQKQKPTPASRLSAYGPTPPPVIGGKHAGDALLLDTPDGPKRPGAIVPNYDSYVKRLEDRLYRPLPFIGIYNPRHFPRGTKKVFALGKRQPNMPKMRPPKDIAHFFGIEDRKRLIKDRKKNIDKEITKLRRWIRKHPDKASRAHIPATKEEILQQYAAEQTHLLSKEAVHKAKQRALRPAGAGHQLPRPTKLKEFFKRKGPRLEDDTKERDRDFVIRQLAKQQEANLRETTTKHKQR</sequence>
<evidence type="ECO:0000313" key="13">
    <source>
        <dbReference type="Proteomes" id="UP000041254"/>
    </source>
</evidence>
<dbReference type="SUPFAM" id="SSF52540">
    <property type="entry name" value="P-loop containing nucleoside triphosphate hydrolases"/>
    <property type="match status" value="1"/>
</dbReference>
<feature type="region of interest" description="Disordered" evidence="10">
    <location>
        <begin position="730"/>
        <end position="777"/>
    </location>
</feature>
<evidence type="ECO:0000256" key="8">
    <source>
        <dbReference type="ARBA" id="ARBA00023210"/>
    </source>
</evidence>
<dbReference type="PROSITE" id="PS51706">
    <property type="entry name" value="G_ENGB"/>
    <property type="match status" value="1"/>
</dbReference>
<evidence type="ECO:0000256" key="3">
    <source>
        <dbReference type="ARBA" id="ARBA00022618"/>
    </source>
</evidence>
<feature type="compositionally biased region" description="Acidic residues" evidence="10">
    <location>
        <begin position="602"/>
        <end position="611"/>
    </location>
</feature>
<dbReference type="VEuPathDB" id="CryptoDB:Vbra_5186"/>
<dbReference type="HAMAP" id="MF_00321">
    <property type="entry name" value="GTPase_EngB"/>
    <property type="match status" value="1"/>
</dbReference>
<feature type="region of interest" description="Disordered" evidence="10">
    <location>
        <begin position="690"/>
        <end position="710"/>
    </location>
</feature>
<dbReference type="InterPro" id="IPR019987">
    <property type="entry name" value="GTP-bd_ribosome_bio_YsxC"/>
</dbReference>
<feature type="region of interest" description="Disordered" evidence="10">
    <location>
        <begin position="376"/>
        <end position="403"/>
    </location>
</feature>
<comment type="similarity">
    <text evidence="2">Belongs to the TRAFAC class TrmE-Era-EngA-EngB-Septin-like GTPase superfamily. EngB GTPase family.</text>
</comment>
<gene>
    <name evidence="12" type="ORF">Vbra_5186</name>
</gene>
<dbReference type="InterPro" id="IPR030393">
    <property type="entry name" value="G_ENGB_dom"/>
</dbReference>
<evidence type="ECO:0000256" key="10">
    <source>
        <dbReference type="SAM" id="MobiDB-lite"/>
    </source>
</evidence>
<keyword evidence="4" id="KW-0479">Metal-binding</keyword>
<evidence type="ECO:0000256" key="6">
    <source>
        <dbReference type="ARBA" id="ARBA00022842"/>
    </source>
</evidence>
<evidence type="ECO:0000313" key="12">
    <source>
        <dbReference type="EMBL" id="CEL98249.1"/>
    </source>
</evidence>
<feature type="region of interest" description="Disordered" evidence="10">
    <location>
        <begin position="478"/>
        <end position="628"/>
    </location>
</feature>
<dbReference type="Gene3D" id="3.40.50.300">
    <property type="entry name" value="P-loop containing nucleotide triphosphate hydrolases"/>
    <property type="match status" value="1"/>
</dbReference>
<dbReference type="OrthoDB" id="391988at2759"/>
<evidence type="ECO:0000256" key="1">
    <source>
        <dbReference type="ARBA" id="ARBA00001946"/>
    </source>
</evidence>
<dbReference type="GO" id="GO:0051301">
    <property type="term" value="P:cell division"/>
    <property type="evidence" value="ECO:0007669"/>
    <property type="project" value="UniProtKB-KW"/>
</dbReference>
<dbReference type="GO" id="GO:0046872">
    <property type="term" value="F:metal ion binding"/>
    <property type="evidence" value="ECO:0007669"/>
    <property type="project" value="UniProtKB-KW"/>
</dbReference>
<dbReference type="NCBIfam" id="TIGR03598">
    <property type="entry name" value="GTPase_YsxC"/>
    <property type="match status" value="1"/>
</dbReference>